<dbReference type="InterPro" id="IPR052613">
    <property type="entry name" value="LicD_transferase"/>
</dbReference>
<gene>
    <name evidence="3" type="primary">LOC101851970</name>
</gene>
<dbReference type="RefSeq" id="XP_005103925.2">
    <property type="nucleotide sequence ID" value="XM_005103868.3"/>
</dbReference>
<name>A0ABM0JXL7_APLCA</name>
<organism evidence="2 3">
    <name type="scientific">Aplysia californica</name>
    <name type="common">California sea hare</name>
    <dbReference type="NCBI Taxonomy" id="6500"/>
    <lineage>
        <taxon>Eukaryota</taxon>
        <taxon>Metazoa</taxon>
        <taxon>Spiralia</taxon>
        <taxon>Lophotrochozoa</taxon>
        <taxon>Mollusca</taxon>
        <taxon>Gastropoda</taxon>
        <taxon>Heterobranchia</taxon>
        <taxon>Euthyneura</taxon>
        <taxon>Tectipleura</taxon>
        <taxon>Aplysiida</taxon>
        <taxon>Aplysioidea</taxon>
        <taxon>Aplysiidae</taxon>
        <taxon>Aplysia</taxon>
    </lineage>
</organism>
<protein>
    <submittedName>
        <fullName evidence="3">Uncharacterized protein LOC101851970</fullName>
    </submittedName>
</protein>
<evidence type="ECO:0000313" key="2">
    <source>
        <dbReference type="Proteomes" id="UP000694888"/>
    </source>
</evidence>
<evidence type="ECO:0000259" key="1">
    <source>
        <dbReference type="Pfam" id="PF04991"/>
    </source>
</evidence>
<keyword evidence="2" id="KW-1185">Reference proteome</keyword>
<dbReference type="GeneID" id="101851970"/>
<proteinExistence type="predicted"/>
<dbReference type="PANTHER" id="PTHR13627:SF31">
    <property type="entry name" value="RIBITOL 5-PHOSPHATE TRANSFERASE FKRP"/>
    <property type="match status" value="1"/>
</dbReference>
<accession>A0ABM0JXL7</accession>
<reference evidence="3" key="1">
    <citation type="submission" date="2025-08" db="UniProtKB">
        <authorList>
            <consortium name="RefSeq"/>
        </authorList>
    </citation>
    <scope>IDENTIFICATION</scope>
</reference>
<dbReference type="InterPro" id="IPR007074">
    <property type="entry name" value="LicD/FKTN/FKRP_NTP_transf"/>
</dbReference>
<dbReference type="Pfam" id="PF04991">
    <property type="entry name" value="LicD"/>
    <property type="match status" value="1"/>
</dbReference>
<dbReference type="PANTHER" id="PTHR13627">
    <property type="entry name" value="FUKUTIN RELATED PROTEIN"/>
    <property type="match status" value="1"/>
</dbReference>
<feature type="domain" description="LicD/FKTN/FKRP nucleotidyltransferase" evidence="1">
    <location>
        <begin position="180"/>
        <end position="226"/>
    </location>
</feature>
<sequence length="386" mass="45935">MLLSSMMVPTKLRRYFRGLPSLSFLRPRLRRQVGTLFKILLVVFVLLFVVAFVTPVRNALVVHILPGTMLQVSSSHLLQMYWLEPKYDVDSKVVNCDSIKSTMNKVDWSALAAEIDTYKVYDEAYFKELMTHPELYGLQEEDMKQLRTRYATFLSPLTALQQRELRVVFKAFHVAMELFNVTYFLMEGSMLGAYRHHGYIPWDDDMDVAINGSDWFKVKQILHCIPGFDVDTSTYMMYKFFYEKSLHPVGEKFYRYPNIDIFFYTEDSKFMWSLSRIKKHRMLFKVLDIFPLTYRPFDGKMVPVPKDFEQLCATMYDPEKCVSRDYDHFRNRPMVPFYEYEYVPCEFFKKMYPFVERKTTRLGNKEATVEIRRIGKKVLSNFTSYH</sequence>
<dbReference type="Proteomes" id="UP000694888">
    <property type="component" value="Unplaced"/>
</dbReference>
<evidence type="ECO:0000313" key="3">
    <source>
        <dbReference type="RefSeq" id="XP_005103925.2"/>
    </source>
</evidence>